<feature type="region of interest" description="Disordered" evidence="1">
    <location>
        <begin position="45"/>
        <end position="65"/>
    </location>
</feature>
<comment type="caution">
    <text evidence="2">The sequence shown here is derived from an EMBL/GenBank/DDBJ whole genome shotgun (WGS) entry which is preliminary data.</text>
</comment>
<evidence type="ECO:0000313" key="3">
    <source>
        <dbReference type="Proteomes" id="UP000784294"/>
    </source>
</evidence>
<dbReference type="Proteomes" id="UP000784294">
    <property type="component" value="Unassembled WGS sequence"/>
</dbReference>
<keyword evidence="3" id="KW-1185">Reference proteome</keyword>
<dbReference type="EMBL" id="CAAALY010254567">
    <property type="protein sequence ID" value="VEL37305.1"/>
    <property type="molecule type" value="Genomic_DNA"/>
</dbReference>
<name>A0A3S5AHJ8_9PLAT</name>
<feature type="compositionally biased region" description="Polar residues" evidence="1">
    <location>
        <begin position="215"/>
        <end position="225"/>
    </location>
</feature>
<feature type="compositionally biased region" description="Low complexity" evidence="1">
    <location>
        <begin position="226"/>
        <end position="244"/>
    </location>
</feature>
<gene>
    <name evidence="2" type="ORF">PXEA_LOCUS30745</name>
</gene>
<sequence length="267" mass="28423">MNLSDSLSGMHLETSSLKSPHLESNKLICASEASLGLRRNEQAIQRSSLPGPSEPVNSWASSSKSSQPGLNSQIGLCLHDFSCLVEVIPCDSSFDPFCPNSSPDDEKSESRVSQPKLPSLMTHSEHLATYDCASPDLEVSAFSRSHESPGPAGIDSHHTLVSHVSFSSPYASYAEVQSGPQTDPSSVPSDDQTFLSVSSTSQPSWLESSRLICKASSSNQNDPQFSSDSVARSKSSASSDSPSAIQKNLVVSPLVIHASYMSCTQIT</sequence>
<accession>A0A3S5AHJ8</accession>
<evidence type="ECO:0000313" key="2">
    <source>
        <dbReference type="EMBL" id="VEL37305.1"/>
    </source>
</evidence>
<reference evidence="2" key="1">
    <citation type="submission" date="2018-11" db="EMBL/GenBank/DDBJ databases">
        <authorList>
            <consortium name="Pathogen Informatics"/>
        </authorList>
    </citation>
    <scope>NUCLEOTIDE SEQUENCE</scope>
</reference>
<evidence type="ECO:0000256" key="1">
    <source>
        <dbReference type="SAM" id="MobiDB-lite"/>
    </source>
</evidence>
<feature type="region of interest" description="Disordered" evidence="1">
    <location>
        <begin position="174"/>
        <end position="244"/>
    </location>
</feature>
<protein>
    <submittedName>
        <fullName evidence="2">Uncharacterized protein</fullName>
    </submittedName>
</protein>
<organism evidence="2 3">
    <name type="scientific">Protopolystoma xenopodis</name>
    <dbReference type="NCBI Taxonomy" id="117903"/>
    <lineage>
        <taxon>Eukaryota</taxon>
        <taxon>Metazoa</taxon>
        <taxon>Spiralia</taxon>
        <taxon>Lophotrochozoa</taxon>
        <taxon>Platyhelminthes</taxon>
        <taxon>Monogenea</taxon>
        <taxon>Polyopisthocotylea</taxon>
        <taxon>Polystomatidea</taxon>
        <taxon>Polystomatidae</taxon>
        <taxon>Protopolystoma</taxon>
    </lineage>
</organism>
<feature type="compositionally biased region" description="Polar residues" evidence="1">
    <location>
        <begin position="178"/>
        <end position="207"/>
    </location>
</feature>
<proteinExistence type="predicted"/>
<dbReference type="AlphaFoldDB" id="A0A3S5AHJ8"/>